<dbReference type="AlphaFoldDB" id="A0A6I5RR33"/>
<proteinExistence type="predicted"/>
<dbReference type="PANTHER" id="PTHR30176:SF3">
    <property type="entry name" value="FERREDOXIN-TYPE PROTEIN NAPH"/>
    <property type="match status" value="1"/>
</dbReference>
<keyword evidence="2" id="KW-0004">4Fe-4S</keyword>
<dbReference type="InterPro" id="IPR017896">
    <property type="entry name" value="4Fe4S_Fe-S-bd"/>
</dbReference>
<sequence>MFDKDTLTVAYDPRRGESRGARKKDVDHKAKGLGDCIDCHMCVQVCPTGIDIRDGLQMECIGCAACIDACDSIMDKMGYDRGLIGYKSEHTLQGGKTHWLRPRFLGYCTVLVVMIGALMMALNQRPMVSLDVSKDRGLFRENNLGQIENIYTLKVINKTQQRQQYRLRLVDSEGFVLHGQTEFSLAPGEISDLPVSVAMLADRPDSSSKEIGFEIVDRDEPGVYSIARSRFVAPLNR</sequence>
<dbReference type="Gene3D" id="2.60.40.10">
    <property type="entry name" value="Immunoglobulins"/>
    <property type="match status" value="1"/>
</dbReference>
<keyword evidence="3" id="KW-0479">Metal-binding</keyword>
<dbReference type="InterPro" id="IPR032879">
    <property type="entry name" value="FixG_C"/>
</dbReference>
<evidence type="ECO:0000256" key="3">
    <source>
        <dbReference type="ARBA" id="ARBA00022723"/>
    </source>
</evidence>
<feature type="non-terminal residue" evidence="9">
    <location>
        <position position="1"/>
    </location>
</feature>
<keyword evidence="5" id="KW-0408">Iron</keyword>
<protein>
    <submittedName>
        <fullName evidence="9">Cytochrome c oxidase accessory protein CcoG</fullName>
    </submittedName>
</protein>
<feature type="domain" description="4Fe-4S ferredoxin-type" evidence="8">
    <location>
        <begin position="22"/>
        <end position="55"/>
    </location>
</feature>
<evidence type="ECO:0000256" key="4">
    <source>
        <dbReference type="ARBA" id="ARBA00022982"/>
    </source>
</evidence>
<feature type="transmembrane region" description="Helical" evidence="7">
    <location>
        <begin position="104"/>
        <end position="122"/>
    </location>
</feature>
<accession>A0A6I5RR33</accession>
<keyword evidence="1" id="KW-0813">Transport</keyword>
<keyword evidence="10" id="KW-1185">Reference proteome</keyword>
<dbReference type="Pfam" id="PF11614">
    <property type="entry name" value="FixG_C"/>
    <property type="match status" value="1"/>
</dbReference>
<keyword evidence="7" id="KW-1133">Transmembrane helix</keyword>
<dbReference type="InterPro" id="IPR009051">
    <property type="entry name" value="Helical_ferredxn"/>
</dbReference>
<dbReference type="EMBL" id="JAAHBT010000085">
    <property type="protein sequence ID" value="NES09928.1"/>
    <property type="molecule type" value="Genomic_DNA"/>
</dbReference>
<evidence type="ECO:0000256" key="5">
    <source>
        <dbReference type="ARBA" id="ARBA00023004"/>
    </source>
</evidence>
<dbReference type="PROSITE" id="PS00198">
    <property type="entry name" value="4FE4S_FER_1"/>
    <property type="match status" value="1"/>
</dbReference>
<dbReference type="PROSITE" id="PS51379">
    <property type="entry name" value="4FE4S_FER_2"/>
    <property type="match status" value="1"/>
</dbReference>
<evidence type="ECO:0000256" key="2">
    <source>
        <dbReference type="ARBA" id="ARBA00022485"/>
    </source>
</evidence>
<dbReference type="InterPro" id="IPR051684">
    <property type="entry name" value="Electron_Trans/Redox"/>
</dbReference>
<dbReference type="PANTHER" id="PTHR30176">
    <property type="entry name" value="FERREDOXIN-TYPE PROTEIN NAPH"/>
    <property type="match status" value="1"/>
</dbReference>
<evidence type="ECO:0000256" key="1">
    <source>
        <dbReference type="ARBA" id="ARBA00022448"/>
    </source>
</evidence>
<dbReference type="GO" id="GO:0051539">
    <property type="term" value="F:4 iron, 4 sulfur cluster binding"/>
    <property type="evidence" value="ECO:0007669"/>
    <property type="project" value="UniProtKB-KW"/>
</dbReference>
<gene>
    <name evidence="9" type="ORF">G3O07_09575</name>
</gene>
<evidence type="ECO:0000256" key="6">
    <source>
        <dbReference type="ARBA" id="ARBA00023014"/>
    </source>
</evidence>
<reference evidence="9 10" key="1">
    <citation type="submission" date="2020-02" db="EMBL/GenBank/DDBJ databases">
        <title>Broccoli isolated Pseudomonas sp.</title>
        <authorList>
            <person name="Fujikawa T."/>
            <person name="Sawada H."/>
        </authorList>
    </citation>
    <scope>NUCLEOTIDE SEQUENCE [LARGE SCALE GENOMIC DNA]</scope>
    <source>
        <strain evidence="9 10">JCM 32154</strain>
    </source>
</reference>
<dbReference type="Gene3D" id="1.10.1060.10">
    <property type="entry name" value="Alpha-helical ferredoxin"/>
    <property type="match status" value="1"/>
</dbReference>
<evidence type="ECO:0000256" key="7">
    <source>
        <dbReference type="SAM" id="Phobius"/>
    </source>
</evidence>
<comment type="caution">
    <text evidence="9">The sequence shown here is derived from an EMBL/GenBank/DDBJ whole genome shotgun (WGS) entry which is preliminary data.</text>
</comment>
<dbReference type="GO" id="GO:0005886">
    <property type="term" value="C:plasma membrane"/>
    <property type="evidence" value="ECO:0007669"/>
    <property type="project" value="TreeGrafter"/>
</dbReference>
<organism evidence="9 10">
    <name type="scientific">Pseudomonas laurentiana</name>
    <dbReference type="NCBI Taxonomy" id="2364649"/>
    <lineage>
        <taxon>Bacteria</taxon>
        <taxon>Pseudomonadati</taxon>
        <taxon>Pseudomonadota</taxon>
        <taxon>Gammaproteobacteria</taxon>
        <taxon>Pseudomonadales</taxon>
        <taxon>Pseudomonadaceae</taxon>
        <taxon>Pseudomonas</taxon>
    </lineage>
</organism>
<keyword evidence="7" id="KW-0812">Transmembrane</keyword>
<keyword evidence="4" id="KW-0249">Electron transport</keyword>
<dbReference type="GO" id="GO:0046872">
    <property type="term" value="F:metal ion binding"/>
    <property type="evidence" value="ECO:0007669"/>
    <property type="project" value="UniProtKB-KW"/>
</dbReference>
<evidence type="ECO:0000259" key="8">
    <source>
        <dbReference type="PROSITE" id="PS51379"/>
    </source>
</evidence>
<dbReference type="SUPFAM" id="SSF54862">
    <property type="entry name" value="4Fe-4S ferredoxins"/>
    <property type="match status" value="1"/>
</dbReference>
<dbReference type="Proteomes" id="UP000471751">
    <property type="component" value="Unassembled WGS sequence"/>
</dbReference>
<dbReference type="InterPro" id="IPR017900">
    <property type="entry name" value="4Fe4S_Fe_S_CS"/>
</dbReference>
<name>A0A6I5RR33_9PSED</name>
<dbReference type="Pfam" id="PF13746">
    <property type="entry name" value="Fer4_18"/>
    <property type="match status" value="1"/>
</dbReference>
<keyword evidence="7" id="KW-0472">Membrane</keyword>
<keyword evidence="6" id="KW-0411">Iron-sulfur</keyword>
<dbReference type="InterPro" id="IPR013783">
    <property type="entry name" value="Ig-like_fold"/>
</dbReference>
<evidence type="ECO:0000313" key="9">
    <source>
        <dbReference type="EMBL" id="NES09928.1"/>
    </source>
</evidence>
<evidence type="ECO:0000313" key="10">
    <source>
        <dbReference type="Proteomes" id="UP000471751"/>
    </source>
</evidence>